<accession>A0A3L7JER5</accession>
<dbReference type="InterPro" id="IPR016117">
    <property type="entry name" value="ArgJ-like_dom_sf"/>
</dbReference>
<reference evidence="2 3" key="1">
    <citation type="submission" date="2018-10" db="EMBL/GenBank/DDBJ databases">
        <title>Notoacmeibacter sp. M2BS9Y-3-1, whole genome shotgun sequence.</title>
        <authorList>
            <person name="Tuo L."/>
        </authorList>
    </citation>
    <scope>NUCLEOTIDE SEQUENCE [LARGE SCALE GENOMIC DNA]</scope>
    <source>
        <strain evidence="2 3">M2BS9Y-3-1</strain>
    </source>
</reference>
<evidence type="ECO:0000313" key="2">
    <source>
        <dbReference type="EMBL" id="RLQ88061.1"/>
    </source>
</evidence>
<comment type="caution">
    <text evidence="2">The sequence shown here is derived from an EMBL/GenBank/DDBJ whole genome shotgun (WGS) entry which is preliminary data.</text>
</comment>
<dbReference type="InterPro" id="IPR005321">
    <property type="entry name" value="Peptidase_S58_DmpA"/>
</dbReference>
<dbReference type="Gene3D" id="3.60.70.12">
    <property type="entry name" value="L-amino peptidase D-ALA esterase/amidase"/>
    <property type="match status" value="1"/>
</dbReference>
<sequence>MKAGPRNTIADIAGILIGHASDESAKSGVTVLRPPAPSIAAVHVAGGAPGTRETDLLAPENTVERIHALVLSGGSAFGLAAADGVMKGLADQGEGYAVGPHHVPIVPAAIIFDLMAGGDGSRPDYAGLGHQALENASSDVELGSVGAGTGAMTATVRGGIGSASSIVEGAGTIGALVAVNALGNPLVGSSRHFWAAPFEEQGELGYLGWPALMPEDAAKITLKHRPVPPNANTTIGVVATDAALTKAQCKRLAIAAHDGYSRALWPSHTPMDGDLVFALSTAEPGRKAVETEEMIDLCAAAASTMARAIARGVYEATSMPGDPKPAWREL</sequence>
<dbReference type="RefSeq" id="WP_121645026.1">
    <property type="nucleotide sequence ID" value="NZ_RCWN01000001.1"/>
</dbReference>
<dbReference type="AlphaFoldDB" id="A0A3L7JER5"/>
<dbReference type="PANTHER" id="PTHR36512">
    <property type="entry name" value="D-AMINOPEPTIDASE"/>
    <property type="match status" value="1"/>
</dbReference>
<name>A0A3L7JER5_9HYPH</name>
<dbReference type="CDD" id="cd02252">
    <property type="entry name" value="nylC_like"/>
    <property type="match status" value="1"/>
</dbReference>
<evidence type="ECO:0000313" key="3">
    <source>
        <dbReference type="Proteomes" id="UP000281094"/>
    </source>
</evidence>
<evidence type="ECO:0000256" key="1">
    <source>
        <dbReference type="ARBA" id="ARBA00007068"/>
    </source>
</evidence>
<dbReference type="EMBL" id="RCWN01000001">
    <property type="protein sequence ID" value="RLQ88061.1"/>
    <property type="molecule type" value="Genomic_DNA"/>
</dbReference>
<dbReference type="PANTHER" id="PTHR36512:SF3">
    <property type="entry name" value="BLR5678 PROTEIN"/>
    <property type="match status" value="1"/>
</dbReference>
<proteinExistence type="inferred from homology"/>
<dbReference type="GO" id="GO:0004177">
    <property type="term" value="F:aminopeptidase activity"/>
    <property type="evidence" value="ECO:0007669"/>
    <property type="project" value="TreeGrafter"/>
</dbReference>
<dbReference type="SUPFAM" id="SSF56266">
    <property type="entry name" value="DmpA/ArgJ-like"/>
    <property type="match status" value="1"/>
</dbReference>
<dbReference type="Proteomes" id="UP000281094">
    <property type="component" value="Unassembled WGS sequence"/>
</dbReference>
<dbReference type="Pfam" id="PF03576">
    <property type="entry name" value="Peptidase_S58"/>
    <property type="match status" value="1"/>
</dbReference>
<gene>
    <name evidence="2" type="ORF">D8780_07420</name>
</gene>
<keyword evidence="3" id="KW-1185">Reference proteome</keyword>
<organism evidence="2 3">
    <name type="scientific">Notoacmeibacter ruber</name>
    <dbReference type="NCBI Taxonomy" id="2670375"/>
    <lineage>
        <taxon>Bacteria</taxon>
        <taxon>Pseudomonadati</taxon>
        <taxon>Pseudomonadota</taxon>
        <taxon>Alphaproteobacteria</taxon>
        <taxon>Hyphomicrobiales</taxon>
        <taxon>Notoacmeibacteraceae</taxon>
        <taxon>Notoacmeibacter</taxon>
    </lineage>
</organism>
<comment type="similarity">
    <text evidence="1">Belongs to the peptidase S58 family.</text>
</comment>
<protein>
    <submittedName>
        <fullName evidence="2">Peptidase S58 family protein</fullName>
    </submittedName>
</protein>